<keyword evidence="4" id="KW-0808">Transferase</keyword>
<evidence type="ECO:0000313" key="10">
    <source>
        <dbReference type="EMBL" id="HGW91223.1"/>
    </source>
</evidence>
<evidence type="ECO:0000256" key="3">
    <source>
        <dbReference type="ARBA" id="ARBA00012461"/>
    </source>
</evidence>
<evidence type="ECO:0000259" key="9">
    <source>
        <dbReference type="Pfam" id="PF00483"/>
    </source>
</evidence>
<proteinExistence type="inferred from homology"/>
<dbReference type="EMBL" id="DTHG01000019">
    <property type="protein sequence ID" value="HGW91223.1"/>
    <property type="molecule type" value="Genomic_DNA"/>
</dbReference>
<comment type="similarity">
    <text evidence="2">Belongs to the glucose-1-phosphate thymidylyltransferase family.</text>
</comment>
<comment type="catalytic activity">
    <reaction evidence="8">
        <text>dTTP + alpha-D-glucose 1-phosphate + H(+) = dTDP-alpha-D-glucose + diphosphate</text>
        <dbReference type="Rhea" id="RHEA:15225"/>
        <dbReference type="ChEBI" id="CHEBI:15378"/>
        <dbReference type="ChEBI" id="CHEBI:33019"/>
        <dbReference type="ChEBI" id="CHEBI:37568"/>
        <dbReference type="ChEBI" id="CHEBI:57477"/>
        <dbReference type="ChEBI" id="CHEBI:58601"/>
        <dbReference type="EC" id="2.7.7.24"/>
    </reaction>
</comment>
<evidence type="ECO:0000256" key="2">
    <source>
        <dbReference type="ARBA" id="ARBA00010480"/>
    </source>
</evidence>
<sequence>MKGLILAGGLGKRLYPLTKITNKHLLPVYDRPMIFFPLLTLVKAGIKEIMIITGGNNAGDFIRLLGNGKSFGLSHLHYGYQEKELGIANAIEIAEDFIGEDLFTVILGDNIIEDDISGYVKEFEKIGEGAMIFLKKVSNPKEYGIAYIEKNKIKKIVEKPKEPKSDLAVVGLYMYDREIFKEIKRLTPSKRGEYEITDINNYYLKKNKLYYREIKGFWGDAGENIDRLLEVNNYVAEKIKKDKEHWWNTKTF</sequence>
<keyword evidence="6" id="KW-0479">Metal-binding</keyword>
<dbReference type="Pfam" id="PF00483">
    <property type="entry name" value="NTP_transferase"/>
    <property type="match status" value="1"/>
</dbReference>
<dbReference type="PANTHER" id="PTHR43532:SF1">
    <property type="entry name" value="GLUCOSE-1-PHOSPHATE THYMIDYLYLTRANSFERASE 1"/>
    <property type="match status" value="1"/>
</dbReference>
<organism evidence="10">
    <name type="scientific">candidate division WOR-3 bacterium</name>
    <dbReference type="NCBI Taxonomy" id="2052148"/>
    <lineage>
        <taxon>Bacteria</taxon>
        <taxon>Bacteria division WOR-3</taxon>
    </lineage>
</organism>
<dbReference type="PANTHER" id="PTHR43532">
    <property type="entry name" value="GLUCOSE-1-PHOSPHATE THYMIDYLYLTRANSFERASE"/>
    <property type="match status" value="1"/>
</dbReference>
<dbReference type="EC" id="2.7.7.24" evidence="3"/>
<evidence type="ECO:0000256" key="5">
    <source>
        <dbReference type="ARBA" id="ARBA00022695"/>
    </source>
</evidence>
<dbReference type="InterPro" id="IPR005907">
    <property type="entry name" value="G1P_thy_trans_s"/>
</dbReference>
<comment type="caution">
    <text evidence="10">The sequence shown here is derived from an EMBL/GenBank/DDBJ whole genome shotgun (WGS) entry which is preliminary data.</text>
</comment>
<keyword evidence="5" id="KW-0548">Nucleotidyltransferase</keyword>
<keyword evidence="10" id="KW-0167">Capsid protein</keyword>
<evidence type="ECO:0000256" key="6">
    <source>
        <dbReference type="ARBA" id="ARBA00022723"/>
    </source>
</evidence>
<keyword evidence="10" id="KW-0946">Virion</keyword>
<reference evidence="10" key="1">
    <citation type="journal article" date="2020" name="mSystems">
        <title>Genome- and Community-Level Interaction Insights into Carbon Utilization and Element Cycling Functions of Hydrothermarchaeota in Hydrothermal Sediment.</title>
        <authorList>
            <person name="Zhou Z."/>
            <person name="Liu Y."/>
            <person name="Xu W."/>
            <person name="Pan J."/>
            <person name="Luo Z.H."/>
            <person name="Li M."/>
        </authorList>
    </citation>
    <scope>NUCLEOTIDE SEQUENCE [LARGE SCALE GENOMIC DNA]</scope>
    <source>
        <strain evidence="10">SpSt-780</strain>
    </source>
</reference>
<dbReference type="InterPro" id="IPR005835">
    <property type="entry name" value="NTP_transferase_dom"/>
</dbReference>
<protein>
    <recommendedName>
        <fullName evidence="3">glucose-1-phosphate thymidylyltransferase</fullName>
        <ecNumber evidence="3">2.7.7.24</ecNumber>
    </recommendedName>
</protein>
<evidence type="ECO:0000256" key="7">
    <source>
        <dbReference type="ARBA" id="ARBA00022842"/>
    </source>
</evidence>
<comment type="cofactor">
    <cofactor evidence="1">
        <name>Mg(2+)</name>
        <dbReference type="ChEBI" id="CHEBI:18420"/>
    </cofactor>
</comment>
<evidence type="ECO:0000256" key="4">
    <source>
        <dbReference type="ARBA" id="ARBA00022679"/>
    </source>
</evidence>
<dbReference type="GO" id="GO:0046872">
    <property type="term" value="F:metal ion binding"/>
    <property type="evidence" value="ECO:0007669"/>
    <property type="project" value="UniProtKB-KW"/>
</dbReference>
<evidence type="ECO:0000256" key="8">
    <source>
        <dbReference type="ARBA" id="ARBA00049336"/>
    </source>
</evidence>
<keyword evidence="7" id="KW-0460">Magnesium</keyword>
<gene>
    <name evidence="10" type="ORF">ENV67_01610</name>
</gene>
<feature type="domain" description="Nucleotidyl transferase" evidence="9">
    <location>
        <begin position="2"/>
        <end position="236"/>
    </location>
</feature>
<dbReference type="GO" id="GO:0008879">
    <property type="term" value="F:glucose-1-phosphate thymidylyltransferase activity"/>
    <property type="evidence" value="ECO:0007669"/>
    <property type="project" value="UniProtKB-EC"/>
</dbReference>
<evidence type="ECO:0000256" key="1">
    <source>
        <dbReference type="ARBA" id="ARBA00001946"/>
    </source>
</evidence>
<dbReference type="InterPro" id="IPR029044">
    <property type="entry name" value="Nucleotide-diphossugar_trans"/>
</dbReference>
<dbReference type="Gene3D" id="3.90.550.10">
    <property type="entry name" value="Spore Coat Polysaccharide Biosynthesis Protein SpsA, Chain A"/>
    <property type="match status" value="1"/>
</dbReference>
<accession>A0A7C4Y556</accession>
<dbReference type="AlphaFoldDB" id="A0A7C4Y556"/>
<name>A0A7C4Y556_UNCW3</name>
<dbReference type="SUPFAM" id="SSF53448">
    <property type="entry name" value="Nucleotide-diphospho-sugar transferases"/>
    <property type="match status" value="1"/>
</dbReference>